<dbReference type="EMBL" id="CP038015">
    <property type="protein sequence ID" value="QBP42948.1"/>
    <property type="molecule type" value="Genomic_DNA"/>
</dbReference>
<evidence type="ECO:0000313" key="2">
    <source>
        <dbReference type="Proteomes" id="UP000294292"/>
    </source>
</evidence>
<protein>
    <submittedName>
        <fullName evidence="1">DUF2508 family protein</fullName>
    </submittedName>
</protein>
<dbReference type="Proteomes" id="UP000294292">
    <property type="component" value="Chromosome"/>
</dbReference>
<accession>A0A4P7A2P8</accession>
<evidence type="ECO:0000313" key="1">
    <source>
        <dbReference type="EMBL" id="QBP42948.1"/>
    </source>
</evidence>
<dbReference type="OrthoDB" id="2166610at2"/>
<dbReference type="KEGG" id="panc:E2636_18190"/>
<dbReference type="RefSeq" id="WP_134211675.1">
    <property type="nucleotide sequence ID" value="NZ_CP038015.1"/>
</dbReference>
<name>A0A4P7A2P8_9BACL</name>
<proteinExistence type="predicted"/>
<sequence>MFFKKVKLKKEFDAKFLSLMKETKVEWQQAQIIEQQVDDYDLSIIVQRKIAESKHFFLYKEARIRKILLK</sequence>
<dbReference type="AlphaFoldDB" id="A0A4P7A2P8"/>
<keyword evidence="2" id="KW-1185">Reference proteome</keyword>
<organism evidence="1 2">
    <name type="scientific">Paenisporosarcina antarctica</name>
    <dbReference type="NCBI Taxonomy" id="417367"/>
    <lineage>
        <taxon>Bacteria</taxon>
        <taxon>Bacillati</taxon>
        <taxon>Bacillota</taxon>
        <taxon>Bacilli</taxon>
        <taxon>Bacillales</taxon>
        <taxon>Caryophanaceae</taxon>
        <taxon>Paenisporosarcina</taxon>
    </lineage>
</organism>
<dbReference type="InterPro" id="IPR019644">
    <property type="entry name" value="DUF2508"/>
</dbReference>
<reference evidence="1 2" key="1">
    <citation type="submission" date="2019-03" db="EMBL/GenBank/DDBJ databases">
        <title>Complete genome sequence of Paenisporosarcina antarctica CGMCC 1.6503T.</title>
        <authorList>
            <person name="Rong J.-C."/>
            <person name="Chi N.-Y."/>
            <person name="Zhang Q.-F."/>
        </authorList>
    </citation>
    <scope>NUCLEOTIDE SEQUENCE [LARGE SCALE GENOMIC DNA]</scope>
    <source>
        <strain evidence="1 2">CGMCC 1.6503</strain>
    </source>
</reference>
<gene>
    <name evidence="1" type="ORF">E2636_18190</name>
</gene>
<dbReference type="Pfam" id="PF10704">
    <property type="entry name" value="DUF2508"/>
    <property type="match status" value="1"/>
</dbReference>